<protein>
    <submittedName>
        <fullName evidence="1">Uncharacterized protein</fullName>
    </submittedName>
</protein>
<accession>A0ABR2VS86</accession>
<dbReference type="Proteomes" id="UP001479436">
    <property type="component" value="Unassembled WGS sequence"/>
</dbReference>
<evidence type="ECO:0000313" key="2">
    <source>
        <dbReference type="Proteomes" id="UP001479436"/>
    </source>
</evidence>
<name>A0ABR2VS86_9FUNG</name>
<comment type="caution">
    <text evidence="1">The sequence shown here is derived from an EMBL/GenBank/DDBJ whole genome shotgun (WGS) entry which is preliminary data.</text>
</comment>
<keyword evidence="2" id="KW-1185">Reference proteome</keyword>
<gene>
    <name evidence="1" type="ORF">K7432_012442</name>
</gene>
<dbReference type="EMBL" id="JASJQH010007958">
    <property type="protein sequence ID" value="KAK9696482.1"/>
    <property type="molecule type" value="Genomic_DNA"/>
</dbReference>
<organism evidence="1 2">
    <name type="scientific">Basidiobolus ranarum</name>
    <dbReference type="NCBI Taxonomy" id="34480"/>
    <lineage>
        <taxon>Eukaryota</taxon>
        <taxon>Fungi</taxon>
        <taxon>Fungi incertae sedis</taxon>
        <taxon>Zoopagomycota</taxon>
        <taxon>Entomophthoromycotina</taxon>
        <taxon>Basidiobolomycetes</taxon>
        <taxon>Basidiobolales</taxon>
        <taxon>Basidiobolaceae</taxon>
        <taxon>Basidiobolus</taxon>
    </lineage>
</organism>
<reference evidence="1 2" key="1">
    <citation type="submission" date="2023-04" db="EMBL/GenBank/DDBJ databases">
        <title>Genome of Basidiobolus ranarum AG-B5.</title>
        <authorList>
            <person name="Stajich J.E."/>
            <person name="Carter-House D."/>
            <person name="Gryganskyi A."/>
        </authorList>
    </citation>
    <scope>NUCLEOTIDE SEQUENCE [LARGE SCALE GENOMIC DNA]</scope>
    <source>
        <strain evidence="1 2">AG-B5</strain>
    </source>
</reference>
<sequence>MANIMNLDAILRTHLLTNILDIDVKKIFLEGNLQIELDKVFKSKKDVLEYMFDTQKLGEKNASNIYSVLFLNQSDQTMVQKVWKGAPPIVLKGEKYKTMVTYGYMSDRIIISPNTEGSDFSVYVDHKDINTDIQTQISKINSLIPGMNITKLMVKAISMVISLKLSVPWDENIFMDITIIKCRKFLKTEKHSSNLRSRHYTECNLGAFNQLKYLGACYK</sequence>
<proteinExistence type="predicted"/>
<evidence type="ECO:0000313" key="1">
    <source>
        <dbReference type="EMBL" id="KAK9696482.1"/>
    </source>
</evidence>